<name>A0ABP0B476_9PEZI</name>
<evidence type="ECO:0000313" key="3">
    <source>
        <dbReference type="Proteomes" id="UP001642482"/>
    </source>
</evidence>
<dbReference type="EMBL" id="CAWUHD010000014">
    <property type="protein sequence ID" value="CAK7214378.1"/>
    <property type="molecule type" value="Genomic_DNA"/>
</dbReference>
<proteinExistence type="predicted"/>
<comment type="caution">
    <text evidence="2">The sequence shown here is derived from an EMBL/GenBank/DDBJ whole genome shotgun (WGS) entry which is preliminary data.</text>
</comment>
<dbReference type="Proteomes" id="UP001642482">
    <property type="component" value="Unassembled WGS sequence"/>
</dbReference>
<evidence type="ECO:0000256" key="1">
    <source>
        <dbReference type="SAM" id="MobiDB-lite"/>
    </source>
</evidence>
<protein>
    <submittedName>
        <fullName evidence="2">Fluconazole resistance protein 1</fullName>
    </submittedName>
</protein>
<keyword evidence="3" id="KW-1185">Reference proteome</keyword>
<evidence type="ECO:0000313" key="2">
    <source>
        <dbReference type="EMBL" id="CAK7214378.1"/>
    </source>
</evidence>
<organism evidence="2 3">
    <name type="scientific">Sporothrix eucalyptigena</name>
    <dbReference type="NCBI Taxonomy" id="1812306"/>
    <lineage>
        <taxon>Eukaryota</taxon>
        <taxon>Fungi</taxon>
        <taxon>Dikarya</taxon>
        <taxon>Ascomycota</taxon>
        <taxon>Pezizomycotina</taxon>
        <taxon>Sordariomycetes</taxon>
        <taxon>Sordariomycetidae</taxon>
        <taxon>Ophiostomatales</taxon>
        <taxon>Ophiostomataceae</taxon>
        <taxon>Sporothrix</taxon>
    </lineage>
</organism>
<feature type="region of interest" description="Disordered" evidence="1">
    <location>
        <begin position="75"/>
        <end position="94"/>
    </location>
</feature>
<accession>A0ABP0B476</accession>
<gene>
    <name evidence="2" type="primary">FCR1</name>
    <name evidence="2" type="ORF">SEUCBS140593_002162</name>
</gene>
<reference evidence="2 3" key="1">
    <citation type="submission" date="2024-01" db="EMBL/GenBank/DDBJ databases">
        <authorList>
            <person name="Allen C."/>
            <person name="Tagirdzhanova G."/>
        </authorList>
    </citation>
    <scope>NUCLEOTIDE SEQUENCE [LARGE SCALE GENOMIC DNA]</scope>
</reference>
<sequence length="322" mass="34901">MVRSAQAWDLGEPELNERGQPVIHSIASKLGCIRPNNDPDLPMGSSVFPENEQDLSELASQLEDHQKKREAEQAITAAAAAQAETQAKAPKTTTSVTASSIPITMSTSLPTTMMANTTVPIDFSLGGRFDRASSSEDIDTFSDMDDYRKNVFGNGNGNSSVNSASTTMSPQSLNYNDFDGASNQSAPSPTLPTTQYTNWMTQTVPVDMASSVLQQPQRQTQFMQLQFQQQQRQLQQQHLQQQQIQQLKQPALSLSIPVSMATGQLGMLGSSEYSTDMLLRQGLAESDFGSLVGHMVPPDVPGVMLGAGDPMIFGGDYDDNML</sequence>